<dbReference type="EMBL" id="FUKP01000067">
    <property type="protein sequence ID" value="SJN35081.1"/>
    <property type="molecule type" value="Genomic_DNA"/>
</dbReference>
<gene>
    <name evidence="3" type="ORF">FM125_10420</name>
</gene>
<evidence type="ECO:0000256" key="1">
    <source>
        <dbReference type="SAM" id="MobiDB-lite"/>
    </source>
</evidence>
<feature type="region of interest" description="Disordered" evidence="1">
    <location>
        <begin position="1"/>
        <end position="54"/>
    </location>
</feature>
<organism evidence="3 4">
    <name type="scientific">Micrococcus lylae</name>
    <dbReference type="NCBI Taxonomy" id="1273"/>
    <lineage>
        <taxon>Bacteria</taxon>
        <taxon>Bacillati</taxon>
        <taxon>Actinomycetota</taxon>
        <taxon>Actinomycetes</taxon>
        <taxon>Micrococcales</taxon>
        <taxon>Micrococcaceae</taxon>
        <taxon>Micrococcus</taxon>
    </lineage>
</organism>
<keyword evidence="2" id="KW-1133">Transmembrane helix</keyword>
<feature type="compositionally biased region" description="Basic and acidic residues" evidence="1">
    <location>
        <begin position="1"/>
        <end position="12"/>
    </location>
</feature>
<evidence type="ECO:0000256" key="2">
    <source>
        <dbReference type="SAM" id="Phobius"/>
    </source>
</evidence>
<keyword evidence="2" id="KW-0472">Membrane</keyword>
<dbReference type="Proteomes" id="UP000196230">
    <property type="component" value="Unassembled WGS sequence"/>
</dbReference>
<evidence type="ECO:0008006" key="5">
    <source>
        <dbReference type="Google" id="ProtNLM"/>
    </source>
</evidence>
<evidence type="ECO:0000313" key="3">
    <source>
        <dbReference type="EMBL" id="SJN35081.1"/>
    </source>
</evidence>
<feature type="transmembrane region" description="Helical" evidence="2">
    <location>
        <begin position="61"/>
        <end position="81"/>
    </location>
</feature>
<accession>A0A1R4JS59</accession>
<sequence length="224" mass="23346">MSSSENHPDVTDPARTAPAGGAGPDGGRAAAPADSSEADLQAAPRPVLTEKQAKRATSSSVAMLLSTLFLMAVVAAFLLLAPPPPAPERQDRIDVAETAEQIRAAEGVPAVAPDVPEGWTSNYARWTTRDGVSSWDVGWVVSDDVFAGLEQAAEANPTWTAMRVKQSPAGDSVDVGGVSWTPHDPEGKDLFWVGEVDGTTVVLTVTGDESVMRELAESVTAAAR</sequence>
<dbReference type="AlphaFoldDB" id="A0A1R4JS59"/>
<proteinExistence type="predicted"/>
<keyword evidence="2" id="KW-0812">Transmembrane</keyword>
<dbReference type="Pfam" id="PF14030">
    <property type="entry name" value="DUF4245"/>
    <property type="match status" value="1"/>
</dbReference>
<dbReference type="InterPro" id="IPR025339">
    <property type="entry name" value="DUF4245"/>
</dbReference>
<evidence type="ECO:0000313" key="4">
    <source>
        <dbReference type="Proteomes" id="UP000196230"/>
    </source>
</evidence>
<protein>
    <recommendedName>
        <fullName evidence="5">DUF4245 domain-containing protein</fullName>
    </recommendedName>
</protein>
<name>A0A1R4JS59_9MICC</name>
<reference evidence="3 4" key="1">
    <citation type="submission" date="2017-02" db="EMBL/GenBank/DDBJ databases">
        <authorList>
            <person name="Peterson S.W."/>
        </authorList>
    </citation>
    <scope>NUCLEOTIDE SEQUENCE [LARGE SCALE GENOMIC DNA]</scope>
    <source>
        <strain evidence="3 4">2B3F</strain>
    </source>
</reference>